<comment type="caution">
    <text evidence="1">The sequence shown here is derived from an EMBL/GenBank/DDBJ whole genome shotgun (WGS) entry which is preliminary data.</text>
</comment>
<evidence type="ECO:0000313" key="1">
    <source>
        <dbReference type="EMBL" id="OOQ91478.1"/>
    </source>
</evidence>
<sequence>MKSALLQARIPSFQAPKSSNGRVTIKEIRQLVIIAHQTTIIESTKGELLEVKHDQNVFRDQNKKLYDEPKTLRE</sequence>
<name>A0A1S9S2Q0_PENBI</name>
<dbReference type="Proteomes" id="UP000190744">
    <property type="component" value="Unassembled WGS sequence"/>
</dbReference>
<reference evidence="2" key="1">
    <citation type="submission" date="2015-09" db="EMBL/GenBank/DDBJ databases">
        <authorList>
            <person name="Fill T.P."/>
            <person name="Baretta J.F."/>
            <person name="de Almeida L.G."/>
            <person name="Rocha M."/>
            <person name="de Souza D.H."/>
            <person name="Malavazi I."/>
            <person name="Cerdeira L.T."/>
            <person name="Hong H."/>
            <person name="Samborskyy M."/>
            <person name="de Vasconcelos A.T."/>
            <person name="Leadlay P."/>
            <person name="Rodrigues-Filho E."/>
        </authorList>
    </citation>
    <scope>NUCLEOTIDE SEQUENCE [LARGE SCALE GENOMIC DNA]</scope>
    <source>
        <strain evidence="2">LaBioMMi 136</strain>
    </source>
</reference>
<gene>
    <name evidence="1" type="ORF">PEBR_00836</name>
</gene>
<dbReference type="EMBL" id="LJBN01000002">
    <property type="protein sequence ID" value="OOQ91478.1"/>
    <property type="molecule type" value="Genomic_DNA"/>
</dbReference>
<dbReference type="AlphaFoldDB" id="A0A1S9S2Q0"/>
<proteinExistence type="predicted"/>
<organism evidence="1 2">
    <name type="scientific">Penicillium brasilianum</name>
    <dbReference type="NCBI Taxonomy" id="104259"/>
    <lineage>
        <taxon>Eukaryota</taxon>
        <taxon>Fungi</taxon>
        <taxon>Dikarya</taxon>
        <taxon>Ascomycota</taxon>
        <taxon>Pezizomycotina</taxon>
        <taxon>Eurotiomycetes</taxon>
        <taxon>Eurotiomycetidae</taxon>
        <taxon>Eurotiales</taxon>
        <taxon>Aspergillaceae</taxon>
        <taxon>Penicillium</taxon>
    </lineage>
</organism>
<protein>
    <submittedName>
        <fullName evidence="1">Uncharacterized protein</fullName>
    </submittedName>
</protein>
<evidence type="ECO:0000313" key="2">
    <source>
        <dbReference type="Proteomes" id="UP000190744"/>
    </source>
</evidence>
<accession>A0A1S9S2Q0</accession>